<feature type="chain" id="PRO_5008627127" evidence="2">
    <location>
        <begin position="21"/>
        <end position="547"/>
    </location>
</feature>
<feature type="compositionally biased region" description="Polar residues" evidence="1">
    <location>
        <begin position="192"/>
        <end position="218"/>
    </location>
</feature>
<feature type="compositionally biased region" description="Low complexity" evidence="1">
    <location>
        <begin position="82"/>
        <end position="92"/>
    </location>
</feature>
<accession>A0A1B9GKH3</accession>
<evidence type="ECO:0000313" key="3">
    <source>
        <dbReference type="EMBL" id="OCF31612.1"/>
    </source>
</evidence>
<feature type="region of interest" description="Disordered" evidence="1">
    <location>
        <begin position="424"/>
        <end position="451"/>
    </location>
</feature>
<sequence>MVLVGLLPLLALASTSSVSGMPIDSPPASPALSIHGQGSATFSPVPTFSPQLNVPSPTLPSAVTVPTGAGSSPLVPSQNQLPGGPSFSNSGNGNVVPAYEGYGTAKGDYNNDNVRGAAGVGRGKGMTNAERMRRGLGILPPTRRMTSKPARRSAKPVVDAAQQPQQQQTANSDETSSQLSDAPGDNSVPDGPSTTDDSGNTTPGSVSGDQSQAQTTANDDGSSSPDSSQPQSQDGASSDTPNSDGDIAQPNGGQTLASKRYVMRMKNPDDGSDMGVVTVPDNDSNPLVGYTPDSNSGNPLTTTFPNDPTSTPFQIAPGFNNDNNGNGDDDDGSFSGPRKLLAAVPHRNGNGNGGGGNGDLGPGNGDYANLGMGWADSSGLLHVGLSALIGATHDVGSTPAGLPLDPSQVTDSDPTSFVAPKQLLSRPLPGGGLPVDPSTLTSGGLPVGGDTDPTHLLHAGLNNVPGLDGLGDVFGSPQSAIWTVYPKSSRLLAHYVNSDGNTVPTYFVTGGECAHTLCLTADVEAFKRAQGDEAHEVHVLAEAVADL</sequence>
<keyword evidence="2" id="KW-0732">Signal</keyword>
<feature type="region of interest" description="Disordered" evidence="1">
    <location>
        <begin position="120"/>
        <end position="360"/>
    </location>
</feature>
<feature type="compositionally biased region" description="Polar residues" evidence="1">
    <location>
        <begin position="292"/>
        <end position="313"/>
    </location>
</feature>
<name>A0A1B9GKH3_9TREE</name>
<keyword evidence="4" id="KW-1185">Reference proteome</keyword>
<evidence type="ECO:0000313" key="4">
    <source>
        <dbReference type="Proteomes" id="UP000092666"/>
    </source>
</evidence>
<feature type="signal peptide" evidence="2">
    <location>
        <begin position="1"/>
        <end position="20"/>
    </location>
</feature>
<feature type="compositionally biased region" description="Gly residues" evidence="1">
    <location>
        <begin position="350"/>
        <end position="360"/>
    </location>
</feature>
<reference evidence="4" key="2">
    <citation type="submission" date="2013-12" db="EMBL/GenBank/DDBJ databases">
        <title>Evolution of pathogenesis and genome organization in the Tremellales.</title>
        <authorList>
            <person name="Cuomo C."/>
            <person name="Litvintseva A."/>
            <person name="Heitman J."/>
            <person name="Chen Y."/>
            <person name="Sun S."/>
            <person name="Springer D."/>
            <person name="Dromer F."/>
            <person name="Young S."/>
            <person name="Zeng Q."/>
            <person name="Chapman S."/>
            <person name="Gujja S."/>
            <person name="Saif S."/>
            <person name="Birren B."/>
        </authorList>
    </citation>
    <scope>NUCLEOTIDE SEQUENCE [LARGE SCALE GENOMIC DNA]</scope>
    <source>
        <strain evidence="4">BCC8398</strain>
    </source>
</reference>
<feature type="compositionally biased region" description="Polar residues" evidence="1">
    <location>
        <begin position="169"/>
        <end position="180"/>
    </location>
</feature>
<evidence type="ECO:0000256" key="1">
    <source>
        <dbReference type="SAM" id="MobiDB-lite"/>
    </source>
</evidence>
<protein>
    <submittedName>
        <fullName evidence="3">Uncharacterized protein</fullName>
    </submittedName>
</protein>
<dbReference type="AlphaFoldDB" id="A0A1B9GKH3"/>
<gene>
    <name evidence="3" type="ORF">I316_06811</name>
</gene>
<feature type="compositionally biased region" description="Basic residues" evidence="1">
    <location>
        <begin position="145"/>
        <end position="154"/>
    </location>
</feature>
<proteinExistence type="predicted"/>
<dbReference type="Proteomes" id="UP000092666">
    <property type="component" value="Unassembled WGS sequence"/>
</dbReference>
<dbReference type="OrthoDB" id="2564350at2759"/>
<dbReference type="STRING" id="1296120.A0A1B9GKH3"/>
<organism evidence="3 4">
    <name type="scientific">Kwoniella heveanensis BCC8398</name>
    <dbReference type="NCBI Taxonomy" id="1296120"/>
    <lineage>
        <taxon>Eukaryota</taxon>
        <taxon>Fungi</taxon>
        <taxon>Dikarya</taxon>
        <taxon>Basidiomycota</taxon>
        <taxon>Agaricomycotina</taxon>
        <taxon>Tremellomycetes</taxon>
        <taxon>Tremellales</taxon>
        <taxon>Cryptococcaceae</taxon>
        <taxon>Kwoniella</taxon>
    </lineage>
</organism>
<feature type="region of interest" description="Disordered" evidence="1">
    <location>
        <begin position="66"/>
        <end position="92"/>
    </location>
</feature>
<evidence type="ECO:0000256" key="2">
    <source>
        <dbReference type="SAM" id="SignalP"/>
    </source>
</evidence>
<feature type="compositionally biased region" description="Low complexity" evidence="1">
    <location>
        <begin position="219"/>
        <end position="239"/>
    </location>
</feature>
<reference evidence="3 4" key="1">
    <citation type="submission" date="2013-07" db="EMBL/GenBank/DDBJ databases">
        <title>The Genome Sequence of Cryptococcus heveanensis BCC8398.</title>
        <authorList>
            <consortium name="The Broad Institute Genome Sequencing Platform"/>
            <person name="Cuomo C."/>
            <person name="Litvintseva A."/>
            <person name="Chen Y."/>
            <person name="Heitman J."/>
            <person name="Sun S."/>
            <person name="Springer D."/>
            <person name="Dromer F."/>
            <person name="Young S.K."/>
            <person name="Zeng Q."/>
            <person name="Gargeya S."/>
            <person name="Fitzgerald M."/>
            <person name="Abouelleil A."/>
            <person name="Alvarado L."/>
            <person name="Berlin A.M."/>
            <person name="Chapman S.B."/>
            <person name="Dewar J."/>
            <person name="Goldberg J."/>
            <person name="Griggs A."/>
            <person name="Gujja S."/>
            <person name="Hansen M."/>
            <person name="Howarth C."/>
            <person name="Imamovic A."/>
            <person name="Larimer J."/>
            <person name="McCowan C."/>
            <person name="Murphy C."/>
            <person name="Pearson M."/>
            <person name="Priest M."/>
            <person name="Roberts A."/>
            <person name="Saif S."/>
            <person name="Shea T."/>
            <person name="Sykes S."/>
            <person name="Wortman J."/>
            <person name="Nusbaum C."/>
            <person name="Birren B."/>
        </authorList>
    </citation>
    <scope>NUCLEOTIDE SEQUENCE [LARGE SCALE GENOMIC DNA]</scope>
    <source>
        <strain evidence="3 4">BCC8398</strain>
    </source>
</reference>
<dbReference type="EMBL" id="KV700133">
    <property type="protein sequence ID" value="OCF31612.1"/>
    <property type="molecule type" value="Genomic_DNA"/>
</dbReference>